<proteinExistence type="predicted"/>
<evidence type="ECO:0000313" key="3">
    <source>
        <dbReference type="Proteomes" id="UP000572635"/>
    </source>
</evidence>
<sequence>MSEYFDGLAARLAERGVDGERARAILDDLAAYVRESGADPEAEFGPAGEFAAELTGAGDAGGGAEEADPDVLRWTADVFEGPRSLNAFGEQGWEVDRVDRVGRFVARRDREHPQTWEYLQEVAASRADRERLAARLAPDGWEPCGHWSVLAYFKRPGSATAGPAAELEAPPPPSRRRYFIGVKGAVFSAVCLVVAVVAAAWSLPRLVAGPAEAQDSSELLGFVLGAAAGLALPLAAFWLAVRLWSRSRERRRSGG</sequence>
<dbReference type="EMBL" id="JACHDB010000001">
    <property type="protein sequence ID" value="MBB5432809.1"/>
    <property type="molecule type" value="Genomic_DNA"/>
</dbReference>
<organism evidence="2 3">
    <name type="scientific">Nocardiopsis composta</name>
    <dbReference type="NCBI Taxonomy" id="157465"/>
    <lineage>
        <taxon>Bacteria</taxon>
        <taxon>Bacillati</taxon>
        <taxon>Actinomycetota</taxon>
        <taxon>Actinomycetes</taxon>
        <taxon>Streptosporangiales</taxon>
        <taxon>Nocardiopsidaceae</taxon>
        <taxon>Nocardiopsis</taxon>
    </lineage>
</organism>
<keyword evidence="3" id="KW-1185">Reference proteome</keyword>
<gene>
    <name evidence="2" type="ORF">HDA36_002893</name>
</gene>
<dbReference type="RefSeq" id="WP_184392325.1">
    <property type="nucleotide sequence ID" value="NZ_BAAAJD010000073.1"/>
</dbReference>
<feature type="transmembrane region" description="Helical" evidence="1">
    <location>
        <begin position="185"/>
        <end position="207"/>
    </location>
</feature>
<accession>A0A7W8QMP1</accession>
<evidence type="ECO:0000256" key="1">
    <source>
        <dbReference type="SAM" id="Phobius"/>
    </source>
</evidence>
<evidence type="ECO:0008006" key="4">
    <source>
        <dbReference type="Google" id="ProtNLM"/>
    </source>
</evidence>
<keyword evidence="1" id="KW-0472">Membrane</keyword>
<keyword evidence="1" id="KW-0812">Transmembrane</keyword>
<feature type="transmembrane region" description="Helical" evidence="1">
    <location>
        <begin position="219"/>
        <end position="241"/>
    </location>
</feature>
<evidence type="ECO:0000313" key="2">
    <source>
        <dbReference type="EMBL" id="MBB5432809.1"/>
    </source>
</evidence>
<name>A0A7W8QMP1_9ACTN</name>
<dbReference type="Proteomes" id="UP000572635">
    <property type="component" value="Unassembled WGS sequence"/>
</dbReference>
<comment type="caution">
    <text evidence="2">The sequence shown here is derived from an EMBL/GenBank/DDBJ whole genome shotgun (WGS) entry which is preliminary data.</text>
</comment>
<reference evidence="2 3" key="1">
    <citation type="submission" date="2020-08" db="EMBL/GenBank/DDBJ databases">
        <title>Sequencing the genomes of 1000 actinobacteria strains.</title>
        <authorList>
            <person name="Klenk H.-P."/>
        </authorList>
    </citation>
    <scope>NUCLEOTIDE SEQUENCE [LARGE SCALE GENOMIC DNA]</scope>
    <source>
        <strain evidence="2 3">DSM 44551</strain>
    </source>
</reference>
<keyword evidence="1" id="KW-1133">Transmembrane helix</keyword>
<protein>
    <recommendedName>
        <fullName evidence="4">DUF2812 domain-containing protein</fullName>
    </recommendedName>
</protein>
<dbReference type="AlphaFoldDB" id="A0A7W8QMP1"/>